<evidence type="ECO:0000256" key="2">
    <source>
        <dbReference type="ARBA" id="ARBA00022692"/>
    </source>
</evidence>
<dbReference type="InterPro" id="IPR059112">
    <property type="entry name" value="CysZ/EI24"/>
</dbReference>
<accession>A0A1W6BXK3</accession>
<feature type="transmembrane region" description="Helical" evidence="5">
    <location>
        <begin position="154"/>
        <end position="178"/>
    </location>
</feature>
<name>A0A1W6BXK3_9BACT</name>
<dbReference type="STRING" id="1121267.CCUN_1218"/>
<keyword evidence="2 5" id="KW-0812">Transmembrane</keyword>
<proteinExistence type="predicted"/>
<dbReference type="Pfam" id="PF07264">
    <property type="entry name" value="EI24"/>
    <property type="match status" value="1"/>
</dbReference>
<feature type="transmembrane region" description="Helical" evidence="5">
    <location>
        <begin position="20"/>
        <end position="45"/>
    </location>
</feature>
<feature type="transmembrane region" description="Helical" evidence="5">
    <location>
        <begin position="199"/>
        <end position="227"/>
    </location>
</feature>
<evidence type="ECO:0000256" key="1">
    <source>
        <dbReference type="ARBA" id="ARBA00004141"/>
    </source>
</evidence>
<evidence type="ECO:0000313" key="7">
    <source>
        <dbReference type="Proteomes" id="UP000192902"/>
    </source>
</evidence>
<keyword evidence="4 5" id="KW-0472">Membrane</keyword>
<organism evidence="6 7">
    <name type="scientific">Campylobacter cuniculorum DSM 23162 = LMG 24588</name>
    <dbReference type="NCBI Taxonomy" id="1121267"/>
    <lineage>
        <taxon>Bacteria</taxon>
        <taxon>Pseudomonadati</taxon>
        <taxon>Campylobacterota</taxon>
        <taxon>Epsilonproteobacteria</taxon>
        <taxon>Campylobacterales</taxon>
        <taxon>Campylobacteraceae</taxon>
        <taxon>Campylobacter</taxon>
    </lineage>
</organism>
<gene>
    <name evidence="6" type="ORF">CCUN_1218</name>
</gene>
<dbReference type="Proteomes" id="UP000192902">
    <property type="component" value="Chromosome"/>
</dbReference>
<reference evidence="6 7" key="1">
    <citation type="submission" date="2017-04" db="EMBL/GenBank/DDBJ databases">
        <title>Complete genome sequence of the Campylobacter cuniculorum type strain LMG24588.</title>
        <authorList>
            <person name="Miller W.G."/>
            <person name="Yee E."/>
            <person name="Revez J."/>
            <person name="Bono J.L."/>
            <person name="Rossi M."/>
        </authorList>
    </citation>
    <scope>NUCLEOTIDE SEQUENCE [LARGE SCALE GENOMIC DNA]</scope>
    <source>
        <strain evidence="6 7">LMG 24588</strain>
    </source>
</reference>
<evidence type="ECO:0000256" key="3">
    <source>
        <dbReference type="ARBA" id="ARBA00022989"/>
    </source>
</evidence>
<dbReference type="EMBL" id="CP020867">
    <property type="protein sequence ID" value="ARJ56811.1"/>
    <property type="molecule type" value="Genomic_DNA"/>
</dbReference>
<evidence type="ECO:0000256" key="4">
    <source>
        <dbReference type="ARBA" id="ARBA00023136"/>
    </source>
</evidence>
<protein>
    <submittedName>
        <fullName evidence="6">Putative membrane protein (EI24 domain)</fullName>
    </submittedName>
</protein>
<evidence type="ECO:0000313" key="6">
    <source>
        <dbReference type="EMBL" id="ARJ56811.1"/>
    </source>
</evidence>
<keyword evidence="3 5" id="KW-1133">Transmembrane helix</keyword>
<feature type="transmembrane region" description="Helical" evidence="5">
    <location>
        <begin position="83"/>
        <end position="103"/>
    </location>
</feature>
<sequence length="246" mass="28916">MIEILQLSLRDFFTLKFLKYTLVPFIVSFIFLGIFAFFGFSLLLEYFNTLFGEGNEILAWFYSFAFIHFLIGVLSFLLTSFVFIFASVFLAILITSFLTPYIASQINAKYYHHELKNKVSILKVFLHMLWILIKFIGLFILATLLLFLPFINLFVYYVVIYYLFHNFLILDVSSSILNQDEFKKFCSQSSALEFKFSTLCFYIISSVPFLGILLQVFFVIFLTHLFYQKVLNLNHKVLNDDDTNKP</sequence>
<dbReference type="KEGG" id="ccun:CCUN_1218"/>
<dbReference type="AlphaFoldDB" id="A0A1W6BXK3"/>
<evidence type="ECO:0000256" key="5">
    <source>
        <dbReference type="SAM" id="Phobius"/>
    </source>
</evidence>
<feature type="transmembrane region" description="Helical" evidence="5">
    <location>
        <begin position="124"/>
        <end position="148"/>
    </location>
</feature>
<comment type="subcellular location">
    <subcellularLocation>
        <location evidence="1">Membrane</location>
        <topology evidence="1">Multi-pass membrane protein</topology>
    </subcellularLocation>
</comment>
<feature type="transmembrane region" description="Helical" evidence="5">
    <location>
        <begin position="57"/>
        <end position="77"/>
    </location>
</feature>